<keyword evidence="2" id="KW-1133">Transmembrane helix</keyword>
<dbReference type="InterPro" id="IPR008780">
    <property type="entry name" value="Plasmodium_Vir"/>
</dbReference>
<evidence type="ECO:0000256" key="1">
    <source>
        <dbReference type="SAM" id="MobiDB-lite"/>
    </source>
</evidence>
<sequence length="860" mass="102175">MTNYKDILNQYPFLGKWRIDTMDRELSNEDVIRYKEYYPSIEQNLPNYNANRPVFYGKFLRNLIELKSPGDDDNTTRSKCRKLNNWLYVISKKPGYTFDEIKSVLNLTEKFDNNIYKTYKCVFEWLSHENEFENIIKLYNFNEFIHNNKDTIIKMSIDYCPDFCQYVHGYIETYSKINKIYFNNKDNSTLCKELALFKQNYVEHVVKLEEFMGRFPYLEDTQNSYKINCVPQNQRAYCVRSEYSKLNTVGRKSQSISDQRNRGRLLSSDNKNNTKYHIFDKLHIYEESETKSETSSDENGINNVCKNTENPINEWDSDATQICEDFIELFNVLSSDKLRKTFFDTNNYKFLNFWLIKRLREKGKEDKFIESFFTYLNSKKDIFGDNILSDKLQDISSDEWEKMYVLYNLHYNYNKIKNEIFNAGSKKDECEKYAQICVEKIKDATNKYQEKDDTEFYNALREFSHLYTYDQYNSVSCRNVNLPPLPKLNPPQTESQNAEPDGKGLKGTEKEATTEEAVKPCDEKSNTLDHYLLKELNVLEKYEELNNSDTLDYNIYCKDICALEERFSGAKALCSKTSKNLKDISKKQNQERNEACEHFYYWLSDHIWNLFGKNERYIKDKPAALNFLSIVYDIMYRLNIPECLFHYNPYDSKDILKEKKHLYYYFKNYESIKNTITPTKVGGEDNLRCRYLNYIRDLYERYVPRCCSCFSGPNKCSEYCKEYFKCDESYYPAELLTKLGCNGEKPIKSAGEIFKSVTVNRKDLIIRQSNLTGYSFGELYKDPFYRFAFSGFTLLGILSTFFVFYKFTPVGIWLNRGRSNRRDATHAMIEEHMQELSDRRGNSPKIKSQKKRIRIAYQNN</sequence>
<dbReference type="Pfam" id="PF05795">
    <property type="entry name" value="Plasmodium_Vir"/>
    <property type="match status" value="3"/>
</dbReference>
<keyword evidence="2" id="KW-0812">Transmembrane</keyword>
<dbReference type="EMBL" id="CAJZCX010000013">
    <property type="protein sequence ID" value="CAG9482197.1"/>
    <property type="molecule type" value="Genomic_DNA"/>
</dbReference>
<dbReference type="VEuPathDB" id="PlasmoDB:PVPAM_070005400"/>
<reference evidence="3" key="1">
    <citation type="submission" date="2021-09" db="EMBL/GenBank/DDBJ databases">
        <authorList>
            <consortium name="Pathogen Informatics"/>
        </authorList>
    </citation>
    <scope>NUCLEOTIDE SEQUENCE</scope>
    <source>
        <strain evidence="3">PvW1</strain>
    </source>
</reference>
<name>A0A8S4HHI1_PLAVI</name>
<dbReference type="AlphaFoldDB" id="A0A8S4HHI1"/>
<keyword evidence="2" id="KW-0472">Membrane</keyword>
<feature type="region of interest" description="Disordered" evidence="1">
    <location>
        <begin position="483"/>
        <end position="519"/>
    </location>
</feature>
<comment type="caution">
    <text evidence="3">The sequence shown here is derived from an EMBL/GenBank/DDBJ whole genome shotgun (WGS) entry which is preliminary data.</text>
</comment>
<evidence type="ECO:0000313" key="4">
    <source>
        <dbReference type="Proteomes" id="UP000779233"/>
    </source>
</evidence>
<protein>
    <submittedName>
        <fullName evidence="3">(malaria parasite P. vivax) hypothetical protein</fullName>
    </submittedName>
</protein>
<organism evidence="3 4">
    <name type="scientific">Plasmodium vivax</name>
    <name type="common">malaria parasite P. vivax</name>
    <dbReference type="NCBI Taxonomy" id="5855"/>
    <lineage>
        <taxon>Eukaryota</taxon>
        <taxon>Sar</taxon>
        <taxon>Alveolata</taxon>
        <taxon>Apicomplexa</taxon>
        <taxon>Aconoidasida</taxon>
        <taxon>Haemosporida</taxon>
        <taxon>Plasmodiidae</taxon>
        <taxon>Plasmodium</taxon>
        <taxon>Plasmodium (Plasmodium)</taxon>
    </lineage>
</organism>
<feature type="transmembrane region" description="Helical" evidence="2">
    <location>
        <begin position="784"/>
        <end position="805"/>
    </location>
</feature>
<proteinExistence type="predicted"/>
<dbReference type="Proteomes" id="UP000779233">
    <property type="component" value="Unassembled WGS sequence"/>
</dbReference>
<accession>A0A8S4HHI1</accession>
<evidence type="ECO:0000256" key="2">
    <source>
        <dbReference type="SAM" id="Phobius"/>
    </source>
</evidence>
<gene>
    <name evidence="3" type="ORF">PVW1_040005400</name>
</gene>
<evidence type="ECO:0000313" key="3">
    <source>
        <dbReference type="EMBL" id="CAG9482197.1"/>
    </source>
</evidence>
<feature type="compositionally biased region" description="Basic and acidic residues" evidence="1">
    <location>
        <begin position="500"/>
        <end position="519"/>
    </location>
</feature>